<feature type="compositionally biased region" description="Polar residues" evidence="1">
    <location>
        <begin position="71"/>
        <end position="83"/>
    </location>
</feature>
<evidence type="ECO:0000256" key="1">
    <source>
        <dbReference type="SAM" id="MobiDB-lite"/>
    </source>
</evidence>
<evidence type="ECO:0000313" key="2">
    <source>
        <dbReference type="EMBL" id="CBI22608.3"/>
    </source>
</evidence>
<dbReference type="Proteomes" id="UP000009183">
    <property type="component" value="Chromosome 16"/>
</dbReference>
<evidence type="ECO:0000313" key="3">
    <source>
        <dbReference type="Proteomes" id="UP000009183"/>
    </source>
</evidence>
<organism evidence="2 3">
    <name type="scientific">Vitis vinifera</name>
    <name type="common">Grape</name>
    <dbReference type="NCBI Taxonomy" id="29760"/>
    <lineage>
        <taxon>Eukaryota</taxon>
        <taxon>Viridiplantae</taxon>
        <taxon>Streptophyta</taxon>
        <taxon>Embryophyta</taxon>
        <taxon>Tracheophyta</taxon>
        <taxon>Spermatophyta</taxon>
        <taxon>Magnoliopsida</taxon>
        <taxon>eudicotyledons</taxon>
        <taxon>Gunneridae</taxon>
        <taxon>Pentapetalae</taxon>
        <taxon>rosids</taxon>
        <taxon>Vitales</taxon>
        <taxon>Vitaceae</taxon>
        <taxon>Viteae</taxon>
        <taxon>Vitis</taxon>
    </lineage>
</organism>
<dbReference type="AlphaFoldDB" id="E0CUQ8"/>
<dbReference type="InParanoid" id="E0CUQ8"/>
<feature type="compositionally biased region" description="Basic and acidic residues" evidence="1">
    <location>
        <begin position="15"/>
        <end position="26"/>
    </location>
</feature>
<protein>
    <submittedName>
        <fullName evidence="2">Uncharacterized protein</fullName>
    </submittedName>
</protein>
<feature type="region of interest" description="Disordered" evidence="1">
    <location>
        <begin position="15"/>
        <end position="47"/>
    </location>
</feature>
<dbReference type="EMBL" id="FN595243">
    <property type="protein sequence ID" value="CBI22608.3"/>
    <property type="molecule type" value="Genomic_DNA"/>
</dbReference>
<dbReference type="PaxDb" id="29760-VIT_16s0050g01800.t01"/>
<accession>E0CUQ8</accession>
<sequence length="83" mass="9188">MVLPASCWNLERLEPGRAPIQKDEGPKSINRGSKIPHPIGGGKRMSSFGGYKEIKLRRCAEAEGKERRGNPKNTALYHSNVNT</sequence>
<feature type="region of interest" description="Disordered" evidence="1">
    <location>
        <begin position="61"/>
        <end position="83"/>
    </location>
</feature>
<name>E0CUQ8_VITVI</name>
<keyword evidence="3" id="KW-1185">Reference proteome</keyword>
<proteinExistence type="predicted"/>
<dbReference type="HOGENOM" id="CLU_2547211_0_0_1"/>
<reference evidence="3" key="1">
    <citation type="journal article" date="2007" name="Nature">
        <title>The grapevine genome sequence suggests ancestral hexaploidization in major angiosperm phyla.</title>
        <authorList>
            <consortium name="The French-Italian Public Consortium for Grapevine Genome Characterization."/>
            <person name="Jaillon O."/>
            <person name="Aury J.-M."/>
            <person name="Noel B."/>
            <person name="Policriti A."/>
            <person name="Clepet C."/>
            <person name="Casagrande A."/>
            <person name="Choisne N."/>
            <person name="Aubourg S."/>
            <person name="Vitulo N."/>
            <person name="Jubin C."/>
            <person name="Vezzi A."/>
            <person name="Legeai F."/>
            <person name="Hugueney P."/>
            <person name="Dasilva C."/>
            <person name="Horner D."/>
            <person name="Mica E."/>
            <person name="Jublot D."/>
            <person name="Poulain J."/>
            <person name="Bruyere C."/>
            <person name="Billault A."/>
            <person name="Segurens B."/>
            <person name="Gouyvenoux M."/>
            <person name="Ugarte E."/>
            <person name="Cattonaro F."/>
            <person name="Anthouard V."/>
            <person name="Vico V."/>
            <person name="Del Fabbro C."/>
            <person name="Alaux M."/>
            <person name="Di Gaspero G."/>
            <person name="Dumas V."/>
            <person name="Felice N."/>
            <person name="Paillard S."/>
            <person name="Juman I."/>
            <person name="Moroldo M."/>
            <person name="Scalabrin S."/>
            <person name="Canaguier A."/>
            <person name="Le Clainche I."/>
            <person name="Malacrida G."/>
            <person name="Durand E."/>
            <person name="Pesole G."/>
            <person name="Laucou V."/>
            <person name="Chatelet P."/>
            <person name="Merdinoglu D."/>
            <person name="Delledonne M."/>
            <person name="Pezzotti M."/>
            <person name="Lecharny A."/>
            <person name="Scarpelli C."/>
            <person name="Artiguenave F."/>
            <person name="Pe M.E."/>
            <person name="Valle G."/>
            <person name="Morgante M."/>
            <person name="Caboche M."/>
            <person name="Adam-Blondon A.-F."/>
            <person name="Weissenbach J."/>
            <person name="Quetier F."/>
            <person name="Wincker P."/>
        </authorList>
    </citation>
    <scope>NUCLEOTIDE SEQUENCE [LARGE SCALE GENOMIC DNA]</scope>
    <source>
        <strain evidence="3">cv. Pinot noir / PN40024</strain>
    </source>
</reference>
<gene>
    <name evidence="2" type="ordered locus">VIT_16s0050g01800</name>
</gene>